<dbReference type="KEGG" id="lga:LGAS_0932"/>
<reference evidence="1 2" key="1">
    <citation type="journal article" date="2006" name="Proc. Natl. Acad. Sci. U.S.A.">
        <title>Comparative genomics of the lactic acid bacteria.</title>
        <authorList>
            <person name="Makarova K."/>
            <person name="Slesarev A."/>
            <person name="Wolf Y."/>
            <person name="Sorokin A."/>
            <person name="Mirkin B."/>
            <person name="Koonin E."/>
            <person name="Pavlov A."/>
            <person name="Pavlova N."/>
            <person name="Karamychev V."/>
            <person name="Polouchine N."/>
            <person name="Shakhova V."/>
            <person name="Grigoriev I."/>
            <person name="Lou Y."/>
            <person name="Rohksar D."/>
            <person name="Lucas S."/>
            <person name="Huang K."/>
            <person name="Goodstein D.M."/>
            <person name="Hawkins T."/>
            <person name="Plengvidhya V."/>
            <person name="Welker D."/>
            <person name="Hughes J."/>
            <person name="Goh Y."/>
            <person name="Benson A."/>
            <person name="Baldwin K."/>
            <person name="Lee J.H."/>
            <person name="Diaz-Muniz I."/>
            <person name="Dosti B."/>
            <person name="Smeianov V."/>
            <person name="Wechter W."/>
            <person name="Barabote R."/>
            <person name="Lorca G."/>
            <person name="Altermann E."/>
            <person name="Barrangou R."/>
            <person name="Ganesan B."/>
            <person name="Xie Y."/>
            <person name="Rawsthorne H."/>
            <person name="Tamir D."/>
            <person name="Parker C."/>
            <person name="Breidt F."/>
            <person name="Broadbent J."/>
            <person name="Hutkins R."/>
            <person name="O'Sullivan D."/>
            <person name="Steele J."/>
            <person name="Unlu G."/>
            <person name="Saier M."/>
            <person name="Klaenhammer T."/>
            <person name="Richardson P."/>
            <person name="Kozyavkin S."/>
            <person name="Weimer B."/>
            <person name="Mills D."/>
        </authorList>
    </citation>
    <scope>NUCLEOTIDE SEQUENCE [LARGE SCALE GENOMIC DNA]</scope>
    <source>
        <strain evidence="2">ATCC 33323 / DSM 20243 / BCRC 14619 / CIP 102991 / JCM 1131 / KCTC 3163 / NCIMB 11718 / NCTC 13722 / AM63</strain>
    </source>
</reference>
<evidence type="ECO:0000313" key="2">
    <source>
        <dbReference type="Proteomes" id="UP000000664"/>
    </source>
</evidence>
<gene>
    <name evidence="1" type="ordered locus">LGAS_0932</name>
</gene>
<proteinExistence type="predicted"/>
<dbReference type="AlphaFoldDB" id="A0A805ZHB5"/>
<accession>A0A805ZHB5</accession>
<protein>
    <submittedName>
        <fullName evidence="1">Uncharacterized protein</fullName>
    </submittedName>
</protein>
<dbReference type="Proteomes" id="UP000000664">
    <property type="component" value="Chromosome"/>
</dbReference>
<sequence length="41" mass="4753">MKRSTLTSETLLTPHQKTHRYNLALVLARSAHYFDSFFLAS</sequence>
<name>A0A805ZHB5_LACGA</name>
<evidence type="ECO:0000313" key="1">
    <source>
        <dbReference type="EMBL" id="ABJ60320.1"/>
    </source>
</evidence>
<dbReference type="EMBL" id="CP000413">
    <property type="protein sequence ID" value="ABJ60320.1"/>
    <property type="molecule type" value="Genomic_DNA"/>
</dbReference>
<organism evidence="1 2">
    <name type="scientific">Lactobacillus gasseri (strain ATCC 33323 / DSM 20243 / BCRC 14619 / CIP 102991 / JCM 1131 / KCTC 3163 / NCIMB 11718 / NCTC 13722 / AM63)</name>
    <dbReference type="NCBI Taxonomy" id="324831"/>
    <lineage>
        <taxon>Bacteria</taxon>
        <taxon>Bacillati</taxon>
        <taxon>Bacillota</taxon>
        <taxon>Bacilli</taxon>
        <taxon>Lactobacillales</taxon>
        <taxon>Lactobacillaceae</taxon>
        <taxon>Lactobacillus</taxon>
    </lineage>
</organism>